<dbReference type="InterPro" id="IPR013766">
    <property type="entry name" value="Thioredoxin_domain"/>
</dbReference>
<dbReference type="PANTHER" id="PTHR45672:SF3">
    <property type="entry name" value="THIOREDOXIN DOMAIN-CONTAINING PROTEIN 5"/>
    <property type="match status" value="1"/>
</dbReference>
<keyword evidence="2 3" id="KW-0732">Signal</keyword>
<dbReference type="Pfam" id="PF00085">
    <property type="entry name" value="Thioredoxin"/>
    <property type="match status" value="2"/>
</dbReference>
<evidence type="ECO:0000313" key="5">
    <source>
        <dbReference type="EMBL" id="KAG5421367.1"/>
    </source>
</evidence>
<dbReference type="GO" id="GO:0003756">
    <property type="term" value="F:protein disulfide isomerase activity"/>
    <property type="evidence" value="ECO:0007669"/>
    <property type="project" value="TreeGrafter"/>
</dbReference>
<dbReference type="RefSeq" id="XP_067550483.1">
    <property type="nucleotide sequence ID" value="XM_067693655.1"/>
</dbReference>
<sequence>MKSIFWLLTLISLVLSYSPSNVIQATDKNFQQIVTTPGKFTFVDFYADWCRHCKKLSPVVDQLSQLFADYPQIQVVKINGDKDGKKMSKKYVTIGYPTLLMFDDSGKHVEFDGIRDVESFSNFIQQLSGVRLDQSKQDEVEEIVQEEEQEQDAIVSLKPESFEQQLQGTQYAIVTAEGSWCNFCKEFAGVFNQLANTVYARNKNILFATLTVDEQGNGEEILDKYKVNRLPALILVKDGDLANAVVYEGDLRRIDKVIDLINDFTGTLRDRTGELKEGAGVINHISDSIANANGDYQEVLAKLDDINGETVGFYKSVIESLMVDPNALNVEYNRIRTILDKDVDKLSGVAIDSLKQRLNVLDSLVLYR</sequence>
<dbReference type="GeneID" id="93649086"/>
<evidence type="ECO:0000256" key="3">
    <source>
        <dbReference type="SAM" id="SignalP"/>
    </source>
</evidence>
<evidence type="ECO:0000259" key="4">
    <source>
        <dbReference type="PROSITE" id="PS51352"/>
    </source>
</evidence>
<reference evidence="5 6" key="1">
    <citation type="submission" date="2020-12" db="EMBL/GenBank/DDBJ databases">
        <title>Effect of drift, selection, and recombination on the evolution of hybrid genomes in Candida yeast pathogens.</title>
        <authorList>
            <person name="Mixao V."/>
            <person name="Ksiezopolska E."/>
            <person name="Saus E."/>
            <person name="Boekhout T."/>
            <person name="Gacser A."/>
            <person name="Gabaldon T."/>
        </authorList>
    </citation>
    <scope>NUCLEOTIDE SEQUENCE [LARGE SCALE GENOMIC DNA]</scope>
    <source>
        <strain evidence="5 6">BP57</strain>
    </source>
</reference>
<evidence type="ECO:0000256" key="2">
    <source>
        <dbReference type="ARBA" id="ARBA00022729"/>
    </source>
</evidence>
<gene>
    <name evidence="5" type="ORF">I9W82_000457</name>
</gene>
<dbReference type="GO" id="GO:0005783">
    <property type="term" value="C:endoplasmic reticulum"/>
    <property type="evidence" value="ECO:0007669"/>
    <property type="project" value="TreeGrafter"/>
</dbReference>
<dbReference type="CDD" id="cd02961">
    <property type="entry name" value="PDI_a_family"/>
    <property type="match status" value="1"/>
</dbReference>
<dbReference type="GO" id="GO:0006457">
    <property type="term" value="P:protein folding"/>
    <property type="evidence" value="ECO:0007669"/>
    <property type="project" value="TreeGrafter"/>
</dbReference>
<protein>
    <submittedName>
        <fullName evidence="5">TigA</fullName>
    </submittedName>
</protein>
<feature type="domain" description="Thioredoxin" evidence="4">
    <location>
        <begin position="12"/>
        <end position="129"/>
    </location>
</feature>
<feature type="signal peptide" evidence="3">
    <location>
        <begin position="1"/>
        <end position="16"/>
    </location>
</feature>
<proteinExistence type="inferred from homology"/>
<name>A0A8H7ZL71_9ASCO</name>
<dbReference type="Proteomes" id="UP000669133">
    <property type="component" value="Unassembled WGS sequence"/>
</dbReference>
<dbReference type="InterPro" id="IPR036249">
    <property type="entry name" value="Thioredoxin-like_sf"/>
</dbReference>
<comment type="caution">
    <text evidence="5">The sequence shown here is derived from an EMBL/GenBank/DDBJ whole genome shotgun (WGS) entry which is preliminary data.</text>
</comment>
<keyword evidence="6" id="KW-1185">Reference proteome</keyword>
<dbReference type="PROSITE" id="PS51352">
    <property type="entry name" value="THIOREDOXIN_2"/>
    <property type="match status" value="2"/>
</dbReference>
<dbReference type="PANTHER" id="PTHR45672">
    <property type="entry name" value="PROTEIN DISULFIDE-ISOMERASE C17H9.14C-RELATED"/>
    <property type="match status" value="1"/>
</dbReference>
<organism evidence="5 6">
    <name type="scientific">Candida metapsilosis</name>
    <dbReference type="NCBI Taxonomy" id="273372"/>
    <lineage>
        <taxon>Eukaryota</taxon>
        <taxon>Fungi</taxon>
        <taxon>Dikarya</taxon>
        <taxon>Ascomycota</taxon>
        <taxon>Saccharomycotina</taxon>
        <taxon>Pichiomycetes</taxon>
        <taxon>Debaryomycetaceae</taxon>
        <taxon>Candida/Lodderomyces clade</taxon>
        <taxon>Candida</taxon>
    </lineage>
</organism>
<accession>A0A8H7ZL71</accession>
<feature type="domain" description="Thioredoxin" evidence="4">
    <location>
        <begin position="134"/>
        <end position="266"/>
    </location>
</feature>
<dbReference type="AlphaFoldDB" id="A0A8H7ZL71"/>
<dbReference type="EMBL" id="JAEOAQ010000001">
    <property type="protein sequence ID" value="KAG5421367.1"/>
    <property type="molecule type" value="Genomic_DNA"/>
</dbReference>
<feature type="chain" id="PRO_5034182675" evidence="3">
    <location>
        <begin position="17"/>
        <end position="368"/>
    </location>
</feature>
<comment type="similarity">
    <text evidence="1">Belongs to the protein disulfide isomerase family.</text>
</comment>
<evidence type="ECO:0000313" key="6">
    <source>
        <dbReference type="Proteomes" id="UP000669133"/>
    </source>
</evidence>
<dbReference type="InterPro" id="IPR051063">
    <property type="entry name" value="PDI"/>
</dbReference>
<dbReference type="OrthoDB" id="10264505at2759"/>
<evidence type="ECO:0000256" key="1">
    <source>
        <dbReference type="ARBA" id="ARBA00006347"/>
    </source>
</evidence>
<dbReference type="SUPFAM" id="SSF52833">
    <property type="entry name" value="Thioredoxin-like"/>
    <property type="match status" value="2"/>
</dbReference>
<dbReference type="Gene3D" id="3.40.30.10">
    <property type="entry name" value="Glutaredoxin"/>
    <property type="match status" value="2"/>
</dbReference>